<evidence type="ECO:0000259" key="3">
    <source>
        <dbReference type="Pfam" id="PF00171"/>
    </source>
</evidence>
<evidence type="ECO:0000313" key="4">
    <source>
        <dbReference type="EMBL" id="SNZ03609.1"/>
    </source>
</evidence>
<dbReference type="InterPro" id="IPR016161">
    <property type="entry name" value="Ald_DH/histidinol_DH"/>
</dbReference>
<accession>A0A285N2E8</accession>
<evidence type="ECO:0000256" key="2">
    <source>
        <dbReference type="ARBA" id="ARBA00023002"/>
    </source>
</evidence>
<dbReference type="FunFam" id="3.40.605.10:FF:000007">
    <property type="entry name" value="NAD/NADP-dependent betaine aldehyde dehydrogenase"/>
    <property type="match status" value="1"/>
</dbReference>
<dbReference type="SUPFAM" id="SSF53720">
    <property type="entry name" value="ALDH-like"/>
    <property type="match status" value="1"/>
</dbReference>
<name>A0A285N2E8_9AQUI</name>
<dbReference type="InterPro" id="IPR051020">
    <property type="entry name" value="ALDH-related_metabolic_enz"/>
</dbReference>
<comment type="similarity">
    <text evidence="1">Belongs to the aldehyde dehydrogenase family.</text>
</comment>
<dbReference type="GO" id="GO:0008911">
    <property type="term" value="F:lactaldehyde dehydrogenase (NAD+) activity"/>
    <property type="evidence" value="ECO:0007669"/>
    <property type="project" value="TreeGrafter"/>
</dbReference>
<dbReference type="InterPro" id="IPR016163">
    <property type="entry name" value="Ald_DH_C"/>
</dbReference>
<evidence type="ECO:0000313" key="5">
    <source>
        <dbReference type="Proteomes" id="UP000219036"/>
    </source>
</evidence>
<evidence type="ECO:0000256" key="1">
    <source>
        <dbReference type="ARBA" id="ARBA00009986"/>
    </source>
</evidence>
<proteinExistence type="inferred from homology"/>
<protein>
    <submittedName>
        <fullName evidence="4">Acyl-CoA reductase</fullName>
    </submittedName>
</protein>
<gene>
    <name evidence="4" type="ORF">SAMN06265182_0423</name>
</gene>
<dbReference type="CDD" id="cd07149">
    <property type="entry name" value="ALDH_y4uC"/>
    <property type="match status" value="1"/>
</dbReference>
<dbReference type="InterPro" id="IPR016162">
    <property type="entry name" value="Ald_DH_N"/>
</dbReference>
<dbReference type="InterPro" id="IPR015590">
    <property type="entry name" value="Aldehyde_DH_dom"/>
</dbReference>
<organism evidence="4 5">
    <name type="scientific">Persephonella hydrogeniphila</name>
    <dbReference type="NCBI Taxonomy" id="198703"/>
    <lineage>
        <taxon>Bacteria</taxon>
        <taxon>Pseudomonadati</taxon>
        <taxon>Aquificota</taxon>
        <taxon>Aquificia</taxon>
        <taxon>Aquificales</taxon>
        <taxon>Hydrogenothermaceae</taxon>
        <taxon>Persephonella</taxon>
    </lineage>
</organism>
<dbReference type="PANTHER" id="PTHR42991">
    <property type="entry name" value="ALDEHYDE DEHYDROGENASE"/>
    <property type="match status" value="1"/>
</dbReference>
<feature type="domain" description="Aldehyde dehydrogenase" evidence="3">
    <location>
        <begin position="16"/>
        <end position="471"/>
    </location>
</feature>
<keyword evidence="2" id="KW-0560">Oxidoreductase</keyword>
<dbReference type="EMBL" id="OBEI01000001">
    <property type="protein sequence ID" value="SNZ03609.1"/>
    <property type="molecule type" value="Genomic_DNA"/>
</dbReference>
<dbReference type="PANTHER" id="PTHR42991:SF1">
    <property type="entry name" value="ALDEHYDE DEHYDROGENASE"/>
    <property type="match status" value="1"/>
</dbReference>
<keyword evidence="5" id="KW-1185">Reference proteome</keyword>
<sequence>MINLPMIIGGQKIHKNEKIEVIYPYTQEVIGQVPKGNPEDVEKAVEKAKIGLEKLKSLSSYEKYRILMKVASLLEKRKEEFARTIVYEVGKTIREARTEVERCINTVIFSAEEAKRIPGEYVHIDASPNGKGKKGFYFREPAGIVAAITPFNFPLNLTAHKIAPSIAAGCPFVLKPSERTPLSPTMLCELFLEAGVPEEAVSIIPGFADVGQAMTTHPDVRVVSFTGSLKVGEIIAKQAGLKKIVMELGSNSAVVVDKDADLEKAAKKSVLGGFAVAGQVCISVQRILVHEDVASQFQELLKREVSKLKFGDPMDEETDVGPVITVDEVNRIQSWIKEAVEKGAKIEKGGIACAEEKTVFQPTIVYDVPEESKLFYEEAFAPVVTVKKFKDIDEALELVNKTNYGLQVGVFTNNLNNAWKFIKHAHVGGVIINDIPTFRADNMPYGGVKGSGIGREGPRYAIEDYTEIKVVVFDLNE</sequence>
<dbReference type="Gene3D" id="3.40.605.10">
    <property type="entry name" value="Aldehyde Dehydrogenase, Chain A, domain 1"/>
    <property type="match status" value="1"/>
</dbReference>
<dbReference type="Pfam" id="PF00171">
    <property type="entry name" value="Aldedh"/>
    <property type="match status" value="1"/>
</dbReference>
<reference evidence="5" key="1">
    <citation type="submission" date="2017-09" db="EMBL/GenBank/DDBJ databases">
        <authorList>
            <person name="Varghese N."/>
            <person name="Submissions S."/>
        </authorList>
    </citation>
    <scope>NUCLEOTIDE SEQUENCE [LARGE SCALE GENOMIC DNA]</scope>
    <source>
        <strain evidence="5">DSM 15103</strain>
    </source>
</reference>
<dbReference type="Gene3D" id="3.40.309.10">
    <property type="entry name" value="Aldehyde Dehydrogenase, Chain A, domain 2"/>
    <property type="match status" value="1"/>
</dbReference>
<dbReference type="AlphaFoldDB" id="A0A285N2E8"/>
<dbReference type="Proteomes" id="UP000219036">
    <property type="component" value="Unassembled WGS sequence"/>
</dbReference>
<dbReference type="RefSeq" id="WP_096999610.1">
    <property type="nucleotide sequence ID" value="NZ_OBEI01000001.1"/>
</dbReference>
<dbReference type="OrthoDB" id="9762913at2"/>